<evidence type="ECO:0008006" key="5">
    <source>
        <dbReference type="Google" id="ProtNLM"/>
    </source>
</evidence>
<evidence type="ECO:0000313" key="4">
    <source>
        <dbReference type="Proteomes" id="UP000663193"/>
    </source>
</evidence>
<evidence type="ECO:0000313" key="3">
    <source>
        <dbReference type="EMBL" id="QRC90583.1"/>
    </source>
</evidence>
<keyword evidence="2" id="KW-0812">Transmembrane</keyword>
<evidence type="ECO:0000256" key="2">
    <source>
        <dbReference type="SAM" id="Phobius"/>
    </source>
</evidence>
<keyword evidence="4" id="KW-1185">Reference proteome</keyword>
<dbReference type="PANTHER" id="PTHR35179:SF1">
    <property type="entry name" value="INTEGRAL MEMBRANE PROTEIN"/>
    <property type="match status" value="1"/>
</dbReference>
<keyword evidence="2" id="KW-1133">Transmembrane helix</keyword>
<sequence length="416" mass="47002">MNDLYRPHASNDPWGPIISPNFKDPATTNSDVLVSSIPWALTLVNFIIAIWQGYKQTKAARDPLRSSYVWMIWVAMMACFSLGLLAYLHVLRYVPSSFALYFGNSVCWAVQVMCVFQIIINRIRVIDINRERSNHIFLGVTTYISMVIITAFVLWLPAQMQISDRWTKIGIVWDRTEKSIFLVLDLALNWYFLRTVRTNLITNGITKYKQLVRFNERIIVLSLLMDVMLIAATAMPKTWVYILFHPLCYLVKLNIEMAMADLIKRIAITNSRLPGMSAVANEYKSSCSLDTTDSKLGAHTSNQSSVELDGFAYHPEPTKCVVSILNLNQIRSTTEHTVTSETNLFAGRGSERQTASGHRDGYGGKQNGTGKRVEEVETRSLGSSAGHAESLQESEMTKRVEDSDDEVVLVGRKVLW</sequence>
<feature type="transmembrane region" description="Helical" evidence="2">
    <location>
        <begin position="32"/>
        <end position="54"/>
    </location>
</feature>
<feature type="transmembrane region" description="Helical" evidence="2">
    <location>
        <begin position="214"/>
        <end position="232"/>
    </location>
</feature>
<feature type="transmembrane region" description="Helical" evidence="2">
    <location>
        <begin position="66"/>
        <end position="88"/>
    </location>
</feature>
<evidence type="ECO:0000256" key="1">
    <source>
        <dbReference type="SAM" id="MobiDB-lite"/>
    </source>
</evidence>
<name>A0A7U2HTV9_PHANO</name>
<gene>
    <name evidence="3" type="ORF">JI435_001020</name>
</gene>
<protein>
    <recommendedName>
        <fullName evidence="5">Integral membrane protein</fullName>
    </recommendedName>
</protein>
<dbReference type="EMBL" id="CP069023">
    <property type="protein sequence ID" value="QRC90583.1"/>
    <property type="molecule type" value="Genomic_DNA"/>
</dbReference>
<dbReference type="AlphaFoldDB" id="A0A7U2HTV9"/>
<proteinExistence type="predicted"/>
<feature type="transmembrane region" description="Helical" evidence="2">
    <location>
        <begin position="100"/>
        <end position="123"/>
    </location>
</feature>
<feature type="region of interest" description="Disordered" evidence="1">
    <location>
        <begin position="341"/>
        <end position="404"/>
    </location>
</feature>
<dbReference type="VEuPathDB" id="FungiDB:JI435_001020"/>
<dbReference type="PANTHER" id="PTHR35179">
    <property type="entry name" value="PROTEIN CBG02620"/>
    <property type="match status" value="1"/>
</dbReference>
<accession>A0A7U2HTV9</accession>
<dbReference type="Proteomes" id="UP000663193">
    <property type="component" value="Chromosome 1"/>
</dbReference>
<dbReference type="OrthoDB" id="3205825at2759"/>
<organism evidence="3 4">
    <name type="scientific">Phaeosphaeria nodorum (strain SN15 / ATCC MYA-4574 / FGSC 10173)</name>
    <name type="common">Glume blotch fungus</name>
    <name type="synonym">Parastagonospora nodorum</name>
    <dbReference type="NCBI Taxonomy" id="321614"/>
    <lineage>
        <taxon>Eukaryota</taxon>
        <taxon>Fungi</taxon>
        <taxon>Dikarya</taxon>
        <taxon>Ascomycota</taxon>
        <taxon>Pezizomycotina</taxon>
        <taxon>Dothideomycetes</taxon>
        <taxon>Pleosporomycetidae</taxon>
        <taxon>Pleosporales</taxon>
        <taxon>Pleosporineae</taxon>
        <taxon>Phaeosphaeriaceae</taxon>
        <taxon>Parastagonospora</taxon>
    </lineage>
</organism>
<reference evidence="4" key="1">
    <citation type="journal article" date="2021" name="BMC Genomics">
        <title>Chromosome-level genome assembly and manually-curated proteome of model necrotroph Parastagonospora nodorum Sn15 reveals a genome-wide trove of candidate effector homologs, and redundancy of virulence-related functions within an accessory chromosome.</title>
        <authorList>
            <person name="Bertazzoni S."/>
            <person name="Jones D.A.B."/>
            <person name="Phan H.T."/>
            <person name="Tan K.-C."/>
            <person name="Hane J.K."/>
        </authorList>
    </citation>
    <scope>NUCLEOTIDE SEQUENCE [LARGE SCALE GENOMIC DNA]</scope>
    <source>
        <strain evidence="4">SN15 / ATCC MYA-4574 / FGSC 10173)</strain>
    </source>
</reference>
<keyword evidence="2" id="KW-0472">Membrane</keyword>
<feature type="transmembrane region" description="Helical" evidence="2">
    <location>
        <begin position="135"/>
        <end position="156"/>
    </location>
</feature>